<gene>
    <name evidence="1" type="ORF">ERS008472_02482</name>
</gene>
<evidence type="ECO:0000313" key="2">
    <source>
        <dbReference type="Proteomes" id="UP000041882"/>
    </source>
</evidence>
<keyword evidence="2" id="KW-1185">Reference proteome</keyword>
<dbReference type="AlphaFoldDB" id="A0A0T9PWD7"/>
<dbReference type="EMBL" id="CQAW01000011">
    <property type="protein sequence ID" value="CNH84762.1"/>
    <property type="molecule type" value="Genomic_DNA"/>
</dbReference>
<evidence type="ECO:0000313" key="1">
    <source>
        <dbReference type="EMBL" id="CNH84762.1"/>
    </source>
</evidence>
<reference evidence="2" key="1">
    <citation type="submission" date="2015-03" db="EMBL/GenBank/DDBJ databases">
        <authorList>
            <consortium name="Pathogen Informatics"/>
            <person name="Murphy D."/>
        </authorList>
    </citation>
    <scope>NUCLEOTIDE SEQUENCE [LARGE SCALE GENOMIC DNA]</scope>
    <source>
        <strain evidence="2">IP6945</strain>
    </source>
</reference>
<organism evidence="1 2">
    <name type="scientific">Yersinia thracica</name>
    <dbReference type="NCBI Taxonomy" id="2890319"/>
    <lineage>
        <taxon>Bacteria</taxon>
        <taxon>Pseudomonadati</taxon>
        <taxon>Pseudomonadota</taxon>
        <taxon>Gammaproteobacteria</taxon>
        <taxon>Enterobacterales</taxon>
        <taxon>Yersiniaceae</taxon>
        <taxon>Yersinia</taxon>
    </lineage>
</organism>
<dbReference type="RefSeq" id="WP_268967581.1">
    <property type="nucleotide sequence ID" value="NZ_CABHXQ010000069.1"/>
</dbReference>
<accession>A0A0T9PWD7</accession>
<name>A0A0T9PWD7_9GAMM</name>
<proteinExistence type="predicted"/>
<sequence length="44" mass="4872">MPSKHLDSMILQRKKEGMKRAKAAFVAAEKNGTLTVVKAVFPSR</sequence>
<dbReference type="Proteomes" id="UP000041882">
    <property type="component" value="Unassembled WGS sequence"/>
</dbReference>
<protein>
    <submittedName>
        <fullName evidence="1">Uncharacterized protein</fullName>
    </submittedName>
</protein>